<keyword evidence="8 15" id="KW-0227">DNA damage</keyword>
<evidence type="ECO:0000259" key="18">
    <source>
        <dbReference type="PROSITE" id="PS50172"/>
    </source>
</evidence>
<dbReference type="InterPro" id="IPR036420">
    <property type="entry name" value="BRCT_dom_sf"/>
</dbReference>
<dbReference type="PROSITE" id="PS50172">
    <property type="entry name" value="BRCT"/>
    <property type="match status" value="2"/>
</dbReference>
<keyword evidence="5" id="KW-0479">Metal-binding</keyword>
<evidence type="ECO:0000256" key="4">
    <source>
        <dbReference type="ARBA" id="ARBA00022598"/>
    </source>
</evidence>
<comment type="catalytic activity">
    <reaction evidence="14 15">
        <text>ATP + (deoxyribonucleotide)n-3'-hydroxyl + 5'-phospho-(deoxyribonucleotide)m = (deoxyribonucleotide)n+m + AMP + diphosphate.</text>
        <dbReference type="EC" id="6.5.1.1"/>
    </reaction>
</comment>
<dbReference type="PROSITE" id="PS00697">
    <property type="entry name" value="DNA_LIGASE_A1"/>
    <property type="match status" value="1"/>
</dbReference>
<evidence type="ECO:0000313" key="19">
    <source>
        <dbReference type="EMBL" id="KAH7314910.1"/>
    </source>
</evidence>
<comment type="cofactor">
    <cofactor evidence="1">
        <name>Mg(2+)</name>
        <dbReference type="ChEBI" id="CHEBI:18420"/>
    </cofactor>
</comment>
<evidence type="ECO:0000256" key="5">
    <source>
        <dbReference type="ARBA" id="ARBA00022723"/>
    </source>
</evidence>
<keyword evidence="9 15" id="KW-0067">ATP-binding</keyword>
<dbReference type="EC" id="6.5.1.1" evidence="15"/>
<dbReference type="SUPFAM" id="SSF56091">
    <property type="entry name" value="DNA ligase/mRNA capping enzyme, catalytic domain"/>
    <property type="match status" value="1"/>
</dbReference>
<evidence type="ECO:0000259" key="17">
    <source>
        <dbReference type="PROSITE" id="PS50160"/>
    </source>
</evidence>
<dbReference type="GO" id="GO:0006297">
    <property type="term" value="P:nucleotide-excision repair, DNA gap filling"/>
    <property type="evidence" value="ECO:0007669"/>
    <property type="project" value="TreeGrafter"/>
</dbReference>
<reference evidence="19" key="1">
    <citation type="submission" date="2021-08" db="EMBL/GenBank/DDBJ databases">
        <title>WGS assembly of Ceratopteris richardii.</title>
        <authorList>
            <person name="Marchant D.B."/>
            <person name="Chen G."/>
            <person name="Jenkins J."/>
            <person name="Shu S."/>
            <person name="Leebens-Mack J."/>
            <person name="Grimwood J."/>
            <person name="Schmutz J."/>
            <person name="Soltis P."/>
            <person name="Soltis D."/>
            <person name="Chen Z.-H."/>
        </authorList>
    </citation>
    <scope>NUCLEOTIDE SEQUENCE</scope>
    <source>
        <strain evidence="19">Whitten #5841</strain>
        <tissue evidence="19">Leaf</tissue>
    </source>
</reference>
<dbReference type="Pfam" id="PF16589">
    <property type="entry name" value="BRCT_2"/>
    <property type="match status" value="1"/>
</dbReference>
<evidence type="ECO:0000256" key="12">
    <source>
        <dbReference type="ARBA" id="ARBA00023204"/>
    </source>
</evidence>
<dbReference type="CDD" id="cd07968">
    <property type="entry name" value="OBF_DNA_ligase_IV"/>
    <property type="match status" value="1"/>
</dbReference>
<dbReference type="OrthoDB" id="151490at2759"/>
<dbReference type="InterPro" id="IPR044125">
    <property type="entry name" value="Adenylation_DNA_ligase_IV"/>
</dbReference>
<dbReference type="SUPFAM" id="SSF50249">
    <property type="entry name" value="Nucleic acid-binding proteins"/>
    <property type="match status" value="1"/>
</dbReference>
<dbReference type="InterPro" id="IPR012308">
    <property type="entry name" value="DNA_ligase_ATP-dep_N"/>
</dbReference>
<dbReference type="GO" id="GO:0005524">
    <property type="term" value="F:ATP binding"/>
    <property type="evidence" value="ECO:0007669"/>
    <property type="project" value="UniProtKB-KW"/>
</dbReference>
<evidence type="ECO:0000256" key="10">
    <source>
        <dbReference type="ARBA" id="ARBA00022842"/>
    </source>
</evidence>
<keyword evidence="20" id="KW-1185">Reference proteome</keyword>
<organism evidence="19 20">
    <name type="scientific">Ceratopteris richardii</name>
    <name type="common">Triangle waterfern</name>
    <dbReference type="NCBI Taxonomy" id="49495"/>
    <lineage>
        <taxon>Eukaryota</taxon>
        <taxon>Viridiplantae</taxon>
        <taxon>Streptophyta</taxon>
        <taxon>Embryophyta</taxon>
        <taxon>Tracheophyta</taxon>
        <taxon>Polypodiopsida</taxon>
        <taxon>Polypodiidae</taxon>
        <taxon>Polypodiales</taxon>
        <taxon>Pteridineae</taxon>
        <taxon>Pteridaceae</taxon>
        <taxon>Parkerioideae</taxon>
        <taxon>Ceratopteris</taxon>
    </lineage>
</organism>
<dbReference type="Pfam" id="PF04675">
    <property type="entry name" value="DNA_ligase_A_N"/>
    <property type="match status" value="1"/>
</dbReference>
<keyword evidence="10" id="KW-0460">Magnesium</keyword>
<dbReference type="Pfam" id="PF01068">
    <property type="entry name" value="DNA_ligase_A_M"/>
    <property type="match status" value="1"/>
</dbReference>
<dbReference type="GO" id="GO:0071897">
    <property type="term" value="P:DNA biosynthetic process"/>
    <property type="evidence" value="ECO:0007669"/>
    <property type="project" value="InterPro"/>
</dbReference>
<evidence type="ECO:0000256" key="3">
    <source>
        <dbReference type="ARBA" id="ARBA00007572"/>
    </source>
</evidence>
<evidence type="ECO:0000256" key="14">
    <source>
        <dbReference type="ARBA" id="ARBA00034003"/>
    </source>
</evidence>
<feature type="domain" description="ATP-dependent DNA ligase family profile" evidence="17">
    <location>
        <begin position="330"/>
        <end position="477"/>
    </location>
</feature>
<evidence type="ECO:0000256" key="7">
    <source>
        <dbReference type="ARBA" id="ARBA00022741"/>
    </source>
</evidence>
<feature type="domain" description="BRCT" evidence="18">
    <location>
        <begin position="648"/>
        <end position="736"/>
    </location>
</feature>
<dbReference type="Proteomes" id="UP000825935">
    <property type="component" value="Chromosome 21"/>
</dbReference>
<name>A0A8T2SA69_CERRI</name>
<dbReference type="Gene3D" id="1.10.3260.10">
    <property type="entry name" value="DNA ligase, ATP-dependent, N-terminal domain"/>
    <property type="match status" value="1"/>
</dbReference>
<dbReference type="PANTHER" id="PTHR45997">
    <property type="entry name" value="DNA LIGASE 4"/>
    <property type="match status" value="1"/>
</dbReference>
<dbReference type="AlphaFoldDB" id="A0A8T2SA69"/>
<keyword evidence="11 15" id="KW-0233">DNA recombination</keyword>
<keyword evidence="6" id="KW-0677">Repeat</keyword>
<sequence>MCDRTVRFGVLCDMLDAISKARNVSVKRKHLRTFFDQVYTDREYYSAVRLMLPGLDKERPAYGLKEAVLARCLCDALAISKDSTDARRLVNWKRGSNIFNGSAGNFPLVAHDVLSRRLSSSPGDLTIRDVNAFLDRFAMGETRDDKASILSLLVKRTSAQEMTWIIRIILKDLKLGISEKTVFHELHPDAERLMNVTCDLKLVCESLKDRNKRIRSRDVTPGMPLRPQLASRVRDVDEAWKKFGGRRIIAECKFDGDRIQIHKIGNKVHFFSRSVIDHKEYTEGMSWVICKHVKVEKCILDGEMMVWNKVTNRFADFGSNQAAARSAKDGLETDQHLCYVAFDILYAGEETLIDQPLHERQKVLQQVVEPLKGYLEVLLPGGDAALDEKQPPWSIFVNSVEEVNKFFLQNVENREEGILLKDLESKWDAGDRSEKWLKLKPDYVHAESDLDALIIGCFIGSGRQGGEISQFLLGLAEKPKSGGLPTRFFSFCRVGTGLSDNERHDLVCKLKPYLKRNERNARPPDCYILTNIGKERPDFWVEQPDKSVIVEVTSDIRSIRSLYFTTPYSLRFPRIRRVRYDKPWYDCLDVSTLQQIMQSRDGGIAHPKEHERRDRKRPRVVVRGKRAALSLPIVPSHLLVTDISGIKQETTIFKGLVFHFLNTDQENPKGHLHKLVIQNGGRFAMNLSASVTHIIAAEKRGIQYKAAALGRDVIHVSWFLDCCAQKALVPLRPRYFLHLSKESKGKLPEDIDEFGDNFYEDLDVNDLKQMFTNMDRMHILMSKSEVCRFEDKHFRKEPYGEFCGCIIYFWSLHHIQDEEIQAVAKVALKRLELGLLFRKGEVTKNLKYATHMIVYFSDKHPISLGGILRTLSPADRLIVLKDMLQIVKHTWLEDSLEKKIRLNEDSYNLKNRTEITNIERDFVAEARAEEGQTYEAVKFQTPSPECCREGTDFPDRDEQKEASKLDVMEKSENEKCTGKDQKVAIKRVTDDDLDEQGVLIQRHSEDADVMHDTDMKDTSPSYKLHPEADKSSAKMDAFQQVPDLLYSDHKIQDIQTKESAQKSVDFDAFTSDEYLKKLPAVEAASTLYNIHHQPPSLVRLNEETSGGLEKAERTLQNAPKKKVSYKTLVQKFFDA</sequence>
<keyword evidence="4 15" id="KW-0436">Ligase</keyword>
<evidence type="ECO:0000256" key="8">
    <source>
        <dbReference type="ARBA" id="ARBA00022763"/>
    </source>
</evidence>
<evidence type="ECO:0000256" key="1">
    <source>
        <dbReference type="ARBA" id="ARBA00001946"/>
    </source>
</evidence>
<evidence type="ECO:0000256" key="15">
    <source>
        <dbReference type="RuleBase" id="RU000617"/>
    </source>
</evidence>
<evidence type="ECO:0000313" key="20">
    <source>
        <dbReference type="Proteomes" id="UP000825935"/>
    </source>
</evidence>
<dbReference type="GO" id="GO:0032807">
    <property type="term" value="C:DNA ligase IV complex"/>
    <property type="evidence" value="ECO:0007669"/>
    <property type="project" value="TreeGrafter"/>
</dbReference>
<dbReference type="InterPro" id="IPR012340">
    <property type="entry name" value="NA-bd_OB-fold"/>
</dbReference>
<accession>A0A8T2SA69</accession>
<dbReference type="SUPFAM" id="SSF117018">
    <property type="entry name" value="ATP-dependent DNA ligase DNA-binding domain"/>
    <property type="match status" value="1"/>
</dbReference>
<dbReference type="InterPro" id="IPR016059">
    <property type="entry name" value="DNA_ligase_ATP-dep_CS"/>
</dbReference>
<dbReference type="Pfam" id="PF04679">
    <property type="entry name" value="DNA_ligase_A_C"/>
    <property type="match status" value="1"/>
</dbReference>
<dbReference type="InterPro" id="IPR036599">
    <property type="entry name" value="DNA_ligase_N_sf"/>
</dbReference>
<dbReference type="GO" id="GO:0046872">
    <property type="term" value="F:metal ion binding"/>
    <property type="evidence" value="ECO:0007669"/>
    <property type="project" value="UniProtKB-KW"/>
</dbReference>
<gene>
    <name evidence="19" type="ORF">KP509_21G026900</name>
</gene>
<protein>
    <recommendedName>
        <fullName evidence="15">DNA ligase</fullName>
        <ecNumber evidence="15">6.5.1.1</ecNumber>
    </recommendedName>
</protein>
<dbReference type="GO" id="GO:0006310">
    <property type="term" value="P:DNA recombination"/>
    <property type="evidence" value="ECO:0007669"/>
    <property type="project" value="UniProtKB-KW"/>
</dbReference>
<dbReference type="GO" id="GO:0003677">
    <property type="term" value="F:DNA binding"/>
    <property type="evidence" value="ECO:0007669"/>
    <property type="project" value="InterPro"/>
</dbReference>
<keyword evidence="7 15" id="KW-0547">Nucleotide-binding</keyword>
<dbReference type="FunFam" id="2.40.50.140:FF:000173">
    <property type="entry name" value="DNA ligase"/>
    <property type="match status" value="1"/>
</dbReference>
<dbReference type="PROSITE" id="PS50160">
    <property type="entry name" value="DNA_LIGASE_A3"/>
    <property type="match status" value="1"/>
</dbReference>
<feature type="domain" description="BRCT" evidence="18">
    <location>
        <begin position="840"/>
        <end position="909"/>
    </location>
</feature>
<dbReference type="CDD" id="cd07903">
    <property type="entry name" value="Adenylation_DNA_ligase_IV"/>
    <property type="match status" value="1"/>
</dbReference>
<dbReference type="InterPro" id="IPR001357">
    <property type="entry name" value="BRCT_dom"/>
</dbReference>
<proteinExistence type="inferred from homology"/>
<dbReference type="Pfam" id="PF11411">
    <property type="entry name" value="DNA_ligase_IV"/>
    <property type="match status" value="1"/>
</dbReference>
<dbReference type="SUPFAM" id="SSF52113">
    <property type="entry name" value="BRCT domain"/>
    <property type="match status" value="2"/>
</dbReference>
<dbReference type="Gene3D" id="3.30.470.30">
    <property type="entry name" value="DNA ligase/mRNA capping enzyme"/>
    <property type="match status" value="1"/>
</dbReference>
<dbReference type="Gene3D" id="3.40.50.10190">
    <property type="entry name" value="BRCT domain"/>
    <property type="match status" value="2"/>
</dbReference>
<keyword evidence="13" id="KW-0539">Nucleus</keyword>
<dbReference type="NCBIfam" id="TIGR00574">
    <property type="entry name" value="dnl1"/>
    <property type="match status" value="1"/>
</dbReference>
<comment type="similarity">
    <text evidence="3 16">Belongs to the ATP-dependent DNA ligase family.</text>
</comment>
<dbReference type="InterPro" id="IPR000977">
    <property type="entry name" value="DNA_ligase_ATP-dep"/>
</dbReference>
<evidence type="ECO:0000256" key="6">
    <source>
        <dbReference type="ARBA" id="ARBA00022737"/>
    </source>
</evidence>
<dbReference type="InterPro" id="IPR021536">
    <property type="entry name" value="DNA_ligase_IV_dom"/>
</dbReference>
<evidence type="ECO:0000256" key="13">
    <source>
        <dbReference type="ARBA" id="ARBA00023242"/>
    </source>
</evidence>
<dbReference type="SMART" id="SM00292">
    <property type="entry name" value="BRCT"/>
    <property type="match status" value="1"/>
</dbReference>
<evidence type="ECO:0000256" key="9">
    <source>
        <dbReference type="ARBA" id="ARBA00022840"/>
    </source>
</evidence>
<dbReference type="PANTHER" id="PTHR45997:SF1">
    <property type="entry name" value="DNA LIGASE 4"/>
    <property type="match status" value="1"/>
</dbReference>
<comment type="subcellular location">
    <subcellularLocation>
        <location evidence="2">Nucleus</location>
    </subcellularLocation>
</comment>
<dbReference type="Gene3D" id="2.40.50.140">
    <property type="entry name" value="Nucleic acid-binding proteins"/>
    <property type="match status" value="1"/>
</dbReference>
<dbReference type="GO" id="GO:0003910">
    <property type="term" value="F:DNA ligase (ATP) activity"/>
    <property type="evidence" value="ECO:0007669"/>
    <property type="project" value="UniProtKB-EC"/>
</dbReference>
<dbReference type="GO" id="GO:0006303">
    <property type="term" value="P:double-strand break repair via nonhomologous end joining"/>
    <property type="evidence" value="ECO:0007669"/>
    <property type="project" value="TreeGrafter"/>
</dbReference>
<evidence type="ECO:0000256" key="2">
    <source>
        <dbReference type="ARBA" id="ARBA00004123"/>
    </source>
</evidence>
<dbReference type="OMA" id="EGIMIKH"/>
<dbReference type="InterPro" id="IPR012309">
    <property type="entry name" value="DNA_ligase_ATP-dep_C"/>
</dbReference>
<comment type="caution">
    <text evidence="19">The sequence shown here is derived from an EMBL/GenBank/DDBJ whole genome shotgun (WGS) entry which is preliminary data.</text>
</comment>
<keyword evidence="12 15" id="KW-0234">DNA repair</keyword>
<evidence type="ECO:0000256" key="16">
    <source>
        <dbReference type="RuleBase" id="RU004196"/>
    </source>
</evidence>
<evidence type="ECO:0000256" key="11">
    <source>
        <dbReference type="ARBA" id="ARBA00023172"/>
    </source>
</evidence>
<dbReference type="InterPro" id="IPR029710">
    <property type="entry name" value="LIG4"/>
</dbReference>
<dbReference type="CDD" id="cd17722">
    <property type="entry name" value="BRCT_DNA_ligase_IV_rpt1"/>
    <property type="match status" value="1"/>
</dbReference>
<dbReference type="InterPro" id="IPR012310">
    <property type="entry name" value="DNA_ligase_ATP-dep_cent"/>
</dbReference>
<dbReference type="EMBL" id="CM035426">
    <property type="protein sequence ID" value="KAH7314910.1"/>
    <property type="molecule type" value="Genomic_DNA"/>
</dbReference>